<dbReference type="InterPro" id="IPR015897">
    <property type="entry name" value="CHK_kinase-like"/>
</dbReference>
<dbReference type="InterPro" id="IPR004119">
    <property type="entry name" value="EcKL"/>
</dbReference>
<feature type="domain" description="CHK kinase-like" evidence="1">
    <location>
        <begin position="129"/>
        <end position="310"/>
    </location>
</feature>
<accession>A0A6C7E039</accession>
<dbReference type="PANTHER" id="PTHR11012">
    <property type="entry name" value="PROTEIN KINASE-LIKE DOMAIN-CONTAINING"/>
    <property type="match status" value="1"/>
</dbReference>
<evidence type="ECO:0000259" key="1">
    <source>
        <dbReference type="SMART" id="SM00587"/>
    </source>
</evidence>
<dbReference type="AlphaFoldDB" id="A0A6C7E039"/>
<name>A0A6C7E039_ILUCY</name>
<keyword evidence="3" id="KW-1185">Reference proteome</keyword>
<dbReference type="InterPro" id="IPR011009">
    <property type="entry name" value="Kinase-like_dom_sf"/>
</dbReference>
<dbReference type="SMART" id="SM00587">
    <property type="entry name" value="CHK"/>
    <property type="match status" value="1"/>
</dbReference>
<evidence type="ECO:0000313" key="2">
    <source>
        <dbReference type="EMBL" id="BAN01674.1"/>
    </source>
</evidence>
<dbReference type="EMBL" id="AP012057">
    <property type="protein sequence ID" value="BAN01674.1"/>
    <property type="molecule type" value="Genomic_DNA"/>
</dbReference>
<evidence type="ECO:0000313" key="3">
    <source>
        <dbReference type="Proteomes" id="UP000011863"/>
    </source>
</evidence>
<sequence>MTDRLPTTTSEITSEWLTEALRESSTIGPDVTVASVSVDPQAGGVGFMGEVGELTLTYEGEAGSAPTSMVAKFATQSPEIKAMMHPTRVFEREHRFYANISSDSPVRTPDIYHVTCDVAAEPNDECYMLLMEDLGELTLGDQLAGVSPEQAEAALVGLAAHHARFWNGAGLENAPYIPVINGPLNKAGQSIYDASLPGFKEVFGSVLRPEMVPVADAYGRNHPKMLDRFAAMPHTLVHFDFRADNLFFETAADGSTGDVVVIDWQSISVGGGAADVGYFLGQNLSTDDRRAHEADLLHRYHETLVANGVTGYEYDQFFDDYRLAVVYGWVIPVFAVGSLDSSSERAMALWNTVIDRIQDAIFDHDAQQFIEV</sequence>
<dbReference type="OrthoDB" id="3454210at2"/>
<dbReference type="PANTHER" id="PTHR11012:SF30">
    <property type="entry name" value="PROTEIN KINASE-LIKE DOMAIN-CONTAINING"/>
    <property type="match status" value="1"/>
</dbReference>
<dbReference type="Pfam" id="PF02958">
    <property type="entry name" value="EcKL"/>
    <property type="match status" value="1"/>
</dbReference>
<dbReference type="RefSeq" id="WP_015440921.1">
    <property type="nucleotide sequence ID" value="NC_020520.1"/>
</dbReference>
<gene>
    <name evidence="2" type="ORF">YM304_13600</name>
</gene>
<proteinExistence type="predicted"/>
<organism evidence="2 3">
    <name type="scientific">Ilumatobacter coccineus (strain NBRC 103263 / KCTC 29153 / YM16-304)</name>
    <dbReference type="NCBI Taxonomy" id="1313172"/>
    <lineage>
        <taxon>Bacteria</taxon>
        <taxon>Bacillati</taxon>
        <taxon>Actinomycetota</taxon>
        <taxon>Acidimicrobiia</taxon>
        <taxon>Acidimicrobiales</taxon>
        <taxon>Ilumatobacteraceae</taxon>
        <taxon>Ilumatobacter</taxon>
    </lineage>
</organism>
<dbReference type="KEGG" id="aym:YM304_13600"/>
<dbReference type="SUPFAM" id="SSF56112">
    <property type="entry name" value="Protein kinase-like (PK-like)"/>
    <property type="match status" value="1"/>
</dbReference>
<protein>
    <recommendedName>
        <fullName evidence="1">CHK kinase-like domain-containing protein</fullName>
    </recommendedName>
</protein>
<reference evidence="2 3" key="1">
    <citation type="journal article" date="2013" name="Int. J. Syst. Evol. Microbiol.">
        <title>Ilumatobacter nonamiense sp. nov. and Ilumatobacter coccineum sp. nov., isolated from seashore sand.</title>
        <authorList>
            <person name="Matsumoto A."/>
            <person name="Kasai H."/>
            <person name="Matsuo Y."/>
            <person name="Shizuri Y."/>
            <person name="Ichikawa N."/>
            <person name="Fujita N."/>
            <person name="Omura S."/>
            <person name="Takahashi Y."/>
        </authorList>
    </citation>
    <scope>NUCLEOTIDE SEQUENCE [LARGE SCALE GENOMIC DNA]</scope>
    <source>
        <strain evidence="3">NBRC 103263 / KCTC 29153 / YM16-304</strain>
    </source>
</reference>
<dbReference type="Gene3D" id="3.90.1200.10">
    <property type="match status" value="1"/>
</dbReference>
<dbReference type="Proteomes" id="UP000011863">
    <property type="component" value="Chromosome"/>
</dbReference>